<evidence type="ECO:0000256" key="3">
    <source>
        <dbReference type="ARBA" id="ARBA00022917"/>
    </source>
</evidence>
<comment type="caution">
    <text evidence="9">The sequence shown here is derived from an EMBL/GenBank/DDBJ whole genome shotgun (WGS) entry which is preliminary data.</text>
</comment>
<evidence type="ECO:0000256" key="5">
    <source>
        <dbReference type="ARBA" id="ARBA00023128"/>
    </source>
</evidence>
<comment type="subcellular location">
    <subcellularLocation>
        <location evidence="6">Mitochondrion</location>
    </subcellularLocation>
</comment>
<dbReference type="Pfam" id="PF00889">
    <property type="entry name" value="EF_TS"/>
    <property type="match status" value="2"/>
</dbReference>
<dbReference type="CDD" id="cd14275">
    <property type="entry name" value="UBA_EF-Ts"/>
    <property type="match status" value="1"/>
</dbReference>
<evidence type="ECO:0000256" key="7">
    <source>
        <dbReference type="RuleBase" id="RU000642"/>
    </source>
</evidence>
<feature type="domain" description="Translation elongation factor EFTs/EF1B dimerisation" evidence="8">
    <location>
        <begin position="252"/>
        <end position="290"/>
    </location>
</feature>
<comment type="similarity">
    <text evidence="1 6 7">Belongs to the EF-Ts family.</text>
</comment>
<dbReference type="Proteomes" id="UP001430953">
    <property type="component" value="Unassembled WGS sequence"/>
</dbReference>
<dbReference type="AlphaFoldDB" id="A0AAW2EAW5"/>
<reference evidence="9 10" key="1">
    <citation type="submission" date="2023-03" db="EMBL/GenBank/DDBJ databases">
        <title>High recombination rates correlate with genetic variation in Cardiocondyla obscurior ants.</title>
        <authorList>
            <person name="Errbii M."/>
        </authorList>
    </citation>
    <scope>NUCLEOTIDE SEQUENCE [LARGE SCALE GENOMIC DNA]</scope>
    <source>
        <strain evidence="9">Alpha-2009</strain>
        <tissue evidence="9">Whole body</tissue>
    </source>
</reference>
<dbReference type="PANTHER" id="PTHR11741:SF0">
    <property type="entry name" value="ELONGATION FACTOR TS, MITOCHONDRIAL"/>
    <property type="match status" value="1"/>
</dbReference>
<dbReference type="PANTHER" id="PTHR11741">
    <property type="entry name" value="ELONGATION FACTOR TS"/>
    <property type="match status" value="1"/>
</dbReference>
<dbReference type="InterPro" id="IPR009060">
    <property type="entry name" value="UBA-like_sf"/>
</dbReference>
<gene>
    <name evidence="9" type="ORF">PUN28_020162</name>
</gene>
<sequence>MIPAKIFRLIHTNNLAGLWQATNKSLLAKLRKKTGYTFANCKKALELHENDVDKAETWLREQAQQYGWTQAAKLKGRNTSQGLITVTVDGHHAALVEINCETDFVARNKKFHNLAETVISAVLNHAKSQKIQSEVQRTVFHTDILKDLVAADGKPVSDHSALIIGTVGENISVRRALAISVQSPNVTLFGCTHPAPMNPIPVSFGKYGALVAIKCKENDNMLGTQLCQHIIGMDPQKIGNPQVDEPHSNTDEEQCMIYQEFLLDPSLSVQQLLAESHAEIVDFARFEIGEEPDEESTLKSAQTCG</sequence>
<evidence type="ECO:0000256" key="6">
    <source>
        <dbReference type="HAMAP-Rule" id="MF_03135"/>
    </source>
</evidence>
<name>A0AAW2EAW5_9HYME</name>
<feature type="domain" description="Translation elongation factor EFTs/EF1B dimerisation" evidence="8">
    <location>
        <begin position="93"/>
        <end position="246"/>
    </location>
</feature>
<protein>
    <recommendedName>
        <fullName evidence="6">Elongation factor Ts, mitochondrial</fullName>
        <shortName evidence="6">EF-Ts</shortName>
        <shortName evidence="6">EF-TsMt</shortName>
    </recommendedName>
</protein>
<dbReference type="Gene3D" id="3.30.479.20">
    <property type="entry name" value="Elongation factor Ts, dimerisation domain"/>
    <property type="match status" value="2"/>
</dbReference>
<dbReference type="InterPro" id="IPR036402">
    <property type="entry name" value="EF-Ts_dimer_sf"/>
</dbReference>
<dbReference type="HAMAP" id="MF_00050">
    <property type="entry name" value="EF_Ts"/>
    <property type="match status" value="1"/>
</dbReference>
<dbReference type="PROSITE" id="PS01127">
    <property type="entry name" value="EF_TS_2"/>
    <property type="match status" value="1"/>
</dbReference>
<evidence type="ECO:0000256" key="2">
    <source>
        <dbReference type="ARBA" id="ARBA00022768"/>
    </source>
</evidence>
<dbReference type="InterPro" id="IPR001816">
    <property type="entry name" value="Transl_elong_EFTs/EF1B"/>
</dbReference>
<dbReference type="Pfam" id="PF25025">
    <property type="entry name" value="EF-Ts_N"/>
    <property type="match status" value="1"/>
</dbReference>
<dbReference type="GO" id="GO:0005739">
    <property type="term" value="C:mitochondrion"/>
    <property type="evidence" value="ECO:0007669"/>
    <property type="project" value="UniProtKB-SubCell"/>
</dbReference>
<accession>A0AAW2EAW5</accession>
<dbReference type="InterPro" id="IPR018101">
    <property type="entry name" value="Transl_elong_Ts_CS"/>
</dbReference>
<dbReference type="FunFam" id="1.10.8.10:FF:000031">
    <property type="entry name" value="Elongation factor Ts, mitochondrial"/>
    <property type="match status" value="1"/>
</dbReference>
<dbReference type="SUPFAM" id="SSF46934">
    <property type="entry name" value="UBA-like"/>
    <property type="match status" value="1"/>
</dbReference>
<evidence type="ECO:0000256" key="1">
    <source>
        <dbReference type="ARBA" id="ARBA00005532"/>
    </source>
</evidence>
<organism evidence="9 10">
    <name type="scientific">Cardiocondyla obscurior</name>
    <dbReference type="NCBI Taxonomy" id="286306"/>
    <lineage>
        <taxon>Eukaryota</taxon>
        <taxon>Metazoa</taxon>
        <taxon>Ecdysozoa</taxon>
        <taxon>Arthropoda</taxon>
        <taxon>Hexapoda</taxon>
        <taxon>Insecta</taxon>
        <taxon>Pterygota</taxon>
        <taxon>Neoptera</taxon>
        <taxon>Endopterygota</taxon>
        <taxon>Hymenoptera</taxon>
        <taxon>Apocrita</taxon>
        <taxon>Aculeata</taxon>
        <taxon>Formicoidea</taxon>
        <taxon>Formicidae</taxon>
        <taxon>Myrmicinae</taxon>
        <taxon>Cardiocondyla</taxon>
    </lineage>
</organism>
<evidence type="ECO:0000256" key="4">
    <source>
        <dbReference type="ARBA" id="ARBA00022946"/>
    </source>
</evidence>
<evidence type="ECO:0000259" key="8">
    <source>
        <dbReference type="Pfam" id="PF00889"/>
    </source>
</evidence>
<keyword evidence="2 6" id="KW-0251">Elongation factor</keyword>
<comment type="function">
    <text evidence="6 7">Associates with the EF-Tu.GDP complex and induces the exchange of GDP to GTP. It remains bound to the aminoacyl-tRNA.EF-Tu.GTP complex up to the GTP hydrolysis stage on the ribosome.</text>
</comment>
<dbReference type="GO" id="GO:0003746">
    <property type="term" value="F:translation elongation factor activity"/>
    <property type="evidence" value="ECO:0007669"/>
    <property type="project" value="UniProtKB-UniRule"/>
</dbReference>
<dbReference type="SUPFAM" id="SSF54713">
    <property type="entry name" value="Elongation factor Ts (EF-Ts), dimerisation domain"/>
    <property type="match status" value="2"/>
</dbReference>
<dbReference type="Gene3D" id="1.10.8.10">
    <property type="entry name" value="DNA helicase RuvA subunit, C-terminal domain"/>
    <property type="match status" value="1"/>
</dbReference>
<dbReference type="EMBL" id="JADYXP020000028">
    <property type="protein sequence ID" value="KAL0099446.1"/>
    <property type="molecule type" value="Genomic_DNA"/>
</dbReference>
<dbReference type="GO" id="GO:0070125">
    <property type="term" value="P:mitochondrial translational elongation"/>
    <property type="evidence" value="ECO:0007669"/>
    <property type="project" value="TreeGrafter"/>
</dbReference>
<evidence type="ECO:0000313" key="10">
    <source>
        <dbReference type="Proteomes" id="UP001430953"/>
    </source>
</evidence>
<keyword evidence="3 6" id="KW-0648">Protein biosynthesis</keyword>
<keyword evidence="5 6" id="KW-0496">Mitochondrion</keyword>
<evidence type="ECO:0000313" key="9">
    <source>
        <dbReference type="EMBL" id="KAL0099446.1"/>
    </source>
</evidence>
<dbReference type="NCBIfam" id="TIGR00116">
    <property type="entry name" value="tsf"/>
    <property type="match status" value="1"/>
</dbReference>
<proteinExistence type="inferred from homology"/>
<dbReference type="InterPro" id="IPR014039">
    <property type="entry name" value="Transl_elong_EFTs/EF1B_dimer"/>
</dbReference>
<keyword evidence="10" id="KW-1185">Reference proteome</keyword>
<keyword evidence="4" id="KW-0809">Transit peptide</keyword>